<dbReference type="InterPro" id="IPR036259">
    <property type="entry name" value="MFS_trans_sf"/>
</dbReference>
<feature type="transmembrane region" description="Helical" evidence="5">
    <location>
        <begin position="324"/>
        <end position="341"/>
    </location>
</feature>
<gene>
    <name evidence="8" type="primary">LOC106805979</name>
</gene>
<feature type="transmembrane region" description="Helical" evidence="5">
    <location>
        <begin position="198"/>
        <end position="215"/>
    </location>
</feature>
<feature type="transmembrane region" description="Helical" evidence="5">
    <location>
        <begin position="227"/>
        <end position="248"/>
    </location>
</feature>
<feature type="transmembrane region" description="Helical" evidence="5">
    <location>
        <begin position="255"/>
        <end position="275"/>
    </location>
</feature>
<dbReference type="Proteomes" id="UP000695022">
    <property type="component" value="Unplaced"/>
</dbReference>
<dbReference type="InterPro" id="IPR020846">
    <property type="entry name" value="MFS_dom"/>
</dbReference>
<dbReference type="Gene3D" id="1.20.1250.20">
    <property type="entry name" value="MFS general substrate transporter like domains"/>
    <property type="match status" value="1"/>
</dbReference>
<comment type="subcellular location">
    <subcellularLocation>
        <location evidence="1">Membrane</location>
        <topology evidence="1">Multi-pass membrane protein</topology>
    </subcellularLocation>
</comment>
<feature type="transmembrane region" description="Helical" evidence="5">
    <location>
        <begin position="22"/>
        <end position="40"/>
    </location>
</feature>
<dbReference type="InterPro" id="IPR005828">
    <property type="entry name" value="MFS_sugar_transport-like"/>
</dbReference>
<dbReference type="RefSeq" id="XP_014663280.1">
    <property type="nucleotide sequence ID" value="XM_014807794.1"/>
</dbReference>
<evidence type="ECO:0000256" key="5">
    <source>
        <dbReference type="SAM" id="Phobius"/>
    </source>
</evidence>
<protein>
    <submittedName>
        <fullName evidence="8">Organic cation transporter protein-like</fullName>
    </submittedName>
</protein>
<keyword evidence="3 5" id="KW-1133">Transmembrane helix</keyword>
<name>A0ABM1DTK9_PRICU</name>
<reference evidence="8" key="1">
    <citation type="submission" date="2025-08" db="UniProtKB">
        <authorList>
            <consortium name="RefSeq"/>
        </authorList>
    </citation>
    <scope>IDENTIFICATION</scope>
</reference>
<keyword evidence="4 5" id="KW-0472">Membrane</keyword>
<evidence type="ECO:0000313" key="8">
    <source>
        <dbReference type="RefSeq" id="XP_014663280.1"/>
    </source>
</evidence>
<dbReference type="SUPFAM" id="SSF103473">
    <property type="entry name" value="MFS general substrate transporter"/>
    <property type="match status" value="1"/>
</dbReference>
<evidence type="ECO:0000313" key="7">
    <source>
        <dbReference type="Proteomes" id="UP000695022"/>
    </source>
</evidence>
<proteinExistence type="predicted"/>
<evidence type="ECO:0000256" key="1">
    <source>
        <dbReference type="ARBA" id="ARBA00004141"/>
    </source>
</evidence>
<organism evidence="7 8">
    <name type="scientific">Priapulus caudatus</name>
    <name type="common">Priapulid worm</name>
    <dbReference type="NCBI Taxonomy" id="37621"/>
    <lineage>
        <taxon>Eukaryota</taxon>
        <taxon>Metazoa</taxon>
        <taxon>Ecdysozoa</taxon>
        <taxon>Scalidophora</taxon>
        <taxon>Priapulida</taxon>
        <taxon>Priapulimorpha</taxon>
        <taxon>Priapulimorphida</taxon>
        <taxon>Priapulidae</taxon>
        <taxon>Priapulus</taxon>
    </lineage>
</organism>
<dbReference type="CDD" id="cd17317">
    <property type="entry name" value="MFS_SLC22"/>
    <property type="match status" value="1"/>
</dbReference>
<feature type="domain" description="Major facilitator superfamily (MFS) profile" evidence="6">
    <location>
        <begin position="1"/>
        <end position="369"/>
    </location>
</feature>
<keyword evidence="2 5" id="KW-0812">Transmembrane</keyword>
<dbReference type="GeneID" id="106805979"/>
<evidence type="ECO:0000256" key="4">
    <source>
        <dbReference type="ARBA" id="ARBA00023136"/>
    </source>
</evidence>
<evidence type="ECO:0000259" key="6">
    <source>
        <dbReference type="PROSITE" id="PS50850"/>
    </source>
</evidence>
<accession>A0ABM1DTK9</accession>
<evidence type="ECO:0000256" key="3">
    <source>
        <dbReference type="ARBA" id="ARBA00022989"/>
    </source>
</evidence>
<evidence type="ECO:0000256" key="2">
    <source>
        <dbReference type="ARBA" id="ARBA00022692"/>
    </source>
</evidence>
<dbReference type="Pfam" id="PF00083">
    <property type="entry name" value="Sugar_tr"/>
    <property type="match status" value="1"/>
</dbReference>
<dbReference type="PROSITE" id="PS50850">
    <property type="entry name" value="MFS"/>
    <property type="match status" value="1"/>
</dbReference>
<keyword evidence="7" id="KW-1185">Reference proteome</keyword>
<feature type="transmembrane region" description="Helical" evidence="5">
    <location>
        <begin position="109"/>
        <end position="127"/>
    </location>
</feature>
<feature type="transmembrane region" description="Helical" evidence="5">
    <location>
        <begin position="81"/>
        <end position="103"/>
    </location>
</feature>
<feature type="transmembrane region" description="Helical" evidence="5">
    <location>
        <begin position="46"/>
        <end position="69"/>
    </location>
</feature>
<feature type="transmembrane region" description="Helical" evidence="5">
    <location>
        <begin position="347"/>
        <end position="364"/>
    </location>
</feature>
<sequence>MLGFLVGCIIPAYLADMKGRKWTFMVTSSVFAVSATVAAFSPNFTWFLLFRFLIGASGSAAVNSIYIYALENVGQQYRNRVTSGVGAAYCLGYALDALCAYIFRDWRHLQLAISVCLFLLPLWYFAIPESPRWLYAEGRVDDCDKALRRVAKTNKTSYPDHVQLKLDAKKHMIVTADGSAREPNFTDILRTPNMRKNSINLMYQWFVVSMVYYGLAMNSANLGTDPYLSFAAAALVGLPGKLFGAIILKYLGRRLSLSGTMLLAGITCLVTALPWPAHLNWVIVTLATIGVFASTCTYGICYLYSGELYPTVIRNIGLGSNSTWARVSAILAPYVALLGMYRREYPLLIFGVLAISAGIAALFLPETKDRELPETLEDGENFGKHQKFWTLLPQTPANANKKHSSAIAPI</sequence>
<dbReference type="PANTHER" id="PTHR24064">
    <property type="entry name" value="SOLUTE CARRIER FAMILY 22 MEMBER"/>
    <property type="match status" value="1"/>
</dbReference>
<feature type="transmembrane region" description="Helical" evidence="5">
    <location>
        <begin position="281"/>
        <end position="304"/>
    </location>
</feature>